<name>A0A024QG39_9BACI</name>
<evidence type="ECO:0000313" key="1">
    <source>
        <dbReference type="EMBL" id="CDQ41483.1"/>
    </source>
</evidence>
<comment type="caution">
    <text evidence="1">The sequence shown here is derived from an EMBL/GenBank/DDBJ whole genome shotgun (WGS) entry which is preliminary data.</text>
</comment>
<accession>A0A024QG39</accession>
<protein>
    <submittedName>
        <fullName evidence="1">Uncharacterized protein</fullName>
    </submittedName>
</protein>
<reference evidence="2" key="2">
    <citation type="submission" date="2014-05" db="EMBL/GenBank/DDBJ databases">
        <title>Draft genome sequence of Virgibacillus massiliensis Vm-5.</title>
        <authorList>
            <person name="Khelaifia S."/>
            <person name="Croce O."/>
            <person name="Lagier J.C."/>
            <person name="Raoult D."/>
        </authorList>
    </citation>
    <scope>NUCLEOTIDE SEQUENCE [LARGE SCALE GENOMIC DNA]</scope>
    <source>
        <strain evidence="2">Vm-5</strain>
    </source>
</reference>
<dbReference type="EMBL" id="CCDP010000003">
    <property type="protein sequence ID" value="CDQ41483.1"/>
    <property type="molecule type" value="Genomic_DNA"/>
</dbReference>
<dbReference type="AlphaFoldDB" id="A0A024QG39"/>
<reference evidence="1 2" key="1">
    <citation type="submission" date="2014-03" db="EMBL/GenBank/DDBJ databases">
        <authorList>
            <person name="Urmite Genomes U."/>
        </authorList>
    </citation>
    <scope>NUCLEOTIDE SEQUENCE [LARGE SCALE GENOMIC DNA]</scope>
    <source>
        <strain evidence="1 2">Vm-5</strain>
    </source>
</reference>
<dbReference type="Proteomes" id="UP000028875">
    <property type="component" value="Unassembled WGS sequence"/>
</dbReference>
<proteinExistence type="predicted"/>
<dbReference type="STRING" id="1462526.BN990_03856"/>
<dbReference type="RefSeq" id="WP_051739283.1">
    <property type="nucleotide sequence ID" value="NZ_BNER01000005.1"/>
</dbReference>
<sequence>MFDTVECPYCDHDNDMSDGLVDLPSDNKFDHECVNCGEEFEIEVEFEPSYSSSKIEYVNCQKCRRETRDPAKKGRTFPWPKQIEETELCISCFLIELEKQYSKEEESHV</sequence>
<gene>
    <name evidence="1" type="ORF">BN990_03856</name>
</gene>
<keyword evidence="2" id="KW-1185">Reference proteome</keyword>
<dbReference type="OrthoDB" id="2971507at2"/>
<organism evidence="1 2">
    <name type="scientific">Virgibacillus massiliensis</name>
    <dbReference type="NCBI Taxonomy" id="1462526"/>
    <lineage>
        <taxon>Bacteria</taxon>
        <taxon>Bacillati</taxon>
        <taxon>Bacillota</taxon>
        <taxon>Bacilli</taxon>
        <taxon>Bacillales</taxon>
        <taxon>Bacillaceae</taxon>
        <taxon>Virgibacillus</taxon>
    </lineage>
</organism>
<evidence type="ECO:0000313" key="2">
    <source>
        <dbReference type="Proteomes" id="UP000028875"/>
    </source>
</evidence>